<dbReference type="PANTHER" id="PTHR43133:SF25">
    <property type="entry name" value="RNA POLYMERASE SIGMA FACTOR RFAY-RELATED"/>
    <property type="match status" value="1"/>
</dbReference>
<proteinExistence type="inferred from homology"/>
<evidence type="ECO:0000313" key="8">
    <source>
        <dbReference type="Proteomes" id="UP000482800"/>
    </source>
</evidence>
<dbReference type="Gene3D" id="1.10.10.10">
    <property type="entry name" value="Winged helix-like DNA-binding domain superfamily/Winged helix DNA-binding domain"/>
    <property type="match status" value="1"/>
</dbReference>
<feature type="domain" description="RNA polymerase sigma-70 region 2" evidence="5">
    <location>
        <begin position="30"/>
        <end position="96"/>
    </location>
</feature>
<feature type="domain" description="RNA polymerase sigma factor 70 region 4 type 2" evidence="6">
    <location>
        <begin position="131"/>
        <end position="182"/>
    </location>
</feature>
<dbReference type="PANTHER" id="PTHR43133">
    <property type="entry name" value="RNA POLYMERASE ECF-TYPE SIGMA FACTO"/>
    <property type="match status" value="1"/>
</dbReference>
<dbReference type="SUPFAM" id="SSF88946">
    <property type="entry name" value="Sigma2 domain of RNA polymerase sigma factors"/>
    <property type="match status" value="1"/>
</dbReference>
<keyword evidence="4" id="KW-0804">Transcription</keyword>
<organism evidence="7 8">
    <name type="scientific">Phytohabitans houttuyneae</name>
    <dbReference type="NCBI Taxonomy" id="1076126"/>
    <lineage>
        <taxon>Bacteria</taxon>
        <taxon>Bacillati</taxon>
        <taxon>Actinomycetota</taxon>
        <taxon>Actinomycetes</taxon>
        <taxon>Micromonosporales</taxon>
        <taxon>Micromonosporaceae</taxon>
    </lineage>
</organism>
<keyword evidence="3" id="KW-0731">Sigma factor</keyword>
<sequence length="201" mass="21977">MGDTTGVTGLGDGELWARAVRGEAECFGVLFDRHCEAVRAYCARRTGSVDAADDLVSIVFLEAWRCRAGVELVDGTALPWLYGIARRTVQHRWRSALRHRRALSRLPPPPVTPDHADEVAARLDDERRLTQLTRAFARLPAADRDVLILCVWQGLSYAAAAVALGVPVGTVRSRLSRARARLESLATPDALIGSASRQELP</sequence>
<dbReference type="Gene3D" id="1.10.1740.10">
    <property type="match status" value="1"/>
</dbReference>
<dbReference type="InterPro" id="IPR013249">
    <property type="entry name" value="RNA_pol_sigma70_r4_t2"/>
</dbReference>
<evidence type="ECO:0000256" key="1">
    <source>
        <dbReference type="ARBA" id="ARBA00010641"/>
    </source>
</evidence>
<dbReference type="Pfam" id="PF08281">
    <property type="entry name" value="Sigma70_r4_2"/>
    <property type="match status" value="1"/>
</dbReference>
<evidence type="ECO:0000259" key="5">
    <source>
        <dbReference type="Pfam" id="PF04542"/>
    </source>
</evidence>
<gene>
    <name evidence="7" type="ORF">Phou_077310</name>
</gene>
<reference evidence="7 8" key="1">
    <citation type="submission" date="2020-03" db="EMBL/GenBank/DDBJ databases">
        <title>Whole genome shotgun sequence of Phytohabitans houttuyneae NBRC 108639.</title>
        <authorList>
            <person name="Komaki H."/>
            <person name="Tamura T."/>
        </authorList>
    </citation>
    <scope>NUCLEOTIDE SEQUENCE [LARGE SCALE GENOMIC DNA]</scope>
    <source>
        <strain evidence="7 8">NBRC 108639</strain>
    </source>
</reference>
<dbReference type="Proteomes" id="UP000482800">
    <property type="component" value="Unassembled WGS sequence"/>
</dbReference>
<dbReference type="InterPro" id="IPR014284">
    <property type="entry name" value="RNA_pol_sigma-70_dom"/>
</dbReference>
<dbReference type="InterPro" id="IPR013324">
    <property type="entry name" value="RNA_pol_sigma_r3/r4-like"/>
</dbReference>
<comment type="similarity">
    <text evidence="1">Belongs to the sigma-70 factor family. ECF subfamily.</text>
</comment>
<dbReference type="AlphaFoldDB" id="A0A6V8KMA4"/>
<accession>A0A6V8KMA4</accession>
<dbReference type="GO" id="GO:0006352">
    <property type="term" value="P:DNA-templated transcription initiation"/>
    <property type="evidence" value="ECO:0007669"/>
    <property type="project" value="InterPro"/>
</dbReference>
<dbReference type="InterPro" id="IPR013325">
    <property type="entry name" value="RNA_pol_sigma_r2"/>
</dbReference>
<dbReference type="RefSeq" id="WP_246274153.1">
    <property type="nucleotide sequence ID" value="NZ_BAABGO010000047.1"/>
</dbReference>
<protein>
    <submittedName>
        <fullName evidence="7">Siderophore-interacting protein</fullName>
    </submittedName>
</protein>
<dbReference type="Pfam" id="PF04542">
    <property type="entry name" value="Sigma70_r2"/>
    <property type="match status" value="1"/>
</dbReference>
<evidence type="ECO:0000256" key="2">
    <source>
        <dbReference type="ARBA" id="ARBA00023015"/>
    </source>
</evidence>
<reference evidence="7 8" key="2">
    <citation type="submission" date="2020-03" db="EMBL/GenBank/DDBJ databases">
        <authorList>
            <person name="Ichikawa N."/>
            <person name="Kimura A."/>
            <person name="Kitahashi Y."/>
            <person name="Uohara A."/>
        </authorList>
    </citation>
    <scope>NUCLEOTIDE SEQUENCE [LARGE SCALE GENOMIC DNA]</scope>
    <source>
        <strain evidence="7 8">NBRC 108639</strain>
    </source>
</reference>
<comment type="caution">
    <text evidence="7">The sequence shown here is derived from an EMBL/GenBank/DDBJ whole genome shotgun (WGS) entry which is preliminary data.</text>
</comment>
<dbReference type="InterPro" id="IPR036388">
    <property type="entry name" value="WH-like_DNA-bd_sf"/>
</dbReference>
<dbReference type="GO" id="GO:0016987">
    <property type="term" value="F:sigma factor activity"/>
    <property type="evidence" value="ECO:0007669"/>
    <property type="project" value="UniProtKB-KW"/>
</dbReference>
<dbReference type="NCBIfam" id="TIGR02937">
    <property type="entry name" value="sigma70-ECF"/>
    <property type="match status" value="1"/>
</dbReference>
<dbReference type="EMBL" id="BLPF01000003">
    <property type="protein sequence ID" value="GFJ83551.1"/>
    <property type="molecule type" value="Genomic_DNA"/>
</dbReference>
<evidence type="ECO:0000313" key="7">
    <source>
        <dbReference type="EMBL" id="GFJ83551.1"/>
    </source>
</evidence>
<evidence type="ECO:0000256" key="3">
    <source>
        <dbReference type="ARBA" id="ARBA00023082"/>
    </source>
</evidence>
<evidence type="ECO:0000259" key="6">
    <source>
        <dbReference type="Pfam" id="PF08281"/>
    </source>
</evidence>
<evidence type="ECO:0000256" key="4">
    <source>
        <dbReference type="ARBA" id="ARBA00023163"/>
    </source>
</evidence>
<dbReference type="GO" id="GO:0003677">
    <property type="term" value="F:DNA binding"/>
    <property type="evidence" value="ECO:0007669"/>
    <property type="project" value="InterPro"/>
</dbReference>
<dbReference type="InterPro" id="IPR039425">
    <property type="entry name" value="RNA_pol_sigma-70-like"/>
</dbReference>
<dbReference type="InterPro" id="IPR007627">
    <property type="entry name" value="RNA_pol_sigma70_r2"/>
</dbReference>
<dbReference type="SUPFAM" id="SSF88659">
    <property type="entry name" value="Sigma3 and sigma4 domains of RNA polymerase sigma factors"/>
    <property type="match status" value="1"/>
</dbReference>
<keyword evidence="2" id="KW-0805">Transcription regulation</keyword>
<keyword evidence="8" id="KW-1185">Reference proteome</keyword>
<name>A0A6V8KMA4_9ACTN</name>